<dbReference type="Proteomes" id="UP000054564">
    <property type="component" value="Unassembled WGS sequence"/>
</dbReference>
<comment type="caution">
    <text evidence="3">The sequence shown here is derived from an EMBL/GenBank/DDBJ whole genome shotgun (WGS) entry which is preliminary data.</text>
</comment>
<feature type="chain" id="PRO_5005549087" evidence="2">
    <location>
        <begin position="26"/>
        <end position="865"/>
    </location>
</feature>
<feature type="signal peptide" evidence="2">
    <location>
        <begin position="1"/>
        <end position="25"/>
    </location>
</feature>
<organism evidence="3 4">
    <name type="scientific">Puccinia striiformis f. sp. tritici PST-78</name>
    <dbReference type="NCBI Taxonomy" id="1165861"/>
    <lineage>
        <taxon>Eukaryota</taxon>
        <taxon>Fungi</taxon>
        <taxon>Dikarya</taxon>
        <taxon>Basidiomycota</taxon>
        <taxon>Pucciniomycotina</taxon>
        <taxon>Pucciniomycetes</taxon>
        <taxon>Pucciniales</taxon>
        <taxon>Pucciniaceae</taxon>
        <taxon>Puccinia</taxon>
    </lineage>
</organism>
<protein>
    <submittedName>
        <fullName evidence="3">Uncharacterized protein</fullName>
    </submittedName>
</protein>
<feature type="region of interest" description="Disordered" evidence="1">
    <location>
        <begin position="49"/>
        <end position="106"/>
    </location>
</feature>
<keyword evidence="2" id="KW-0732">Signal</keyword>
<reference evidence="4" key="1">
    <citation type="submission" date="2014-03" db="EMBL/GenBank/DDBJ databases">
        <title>The Genome Sequence of Puccinia striiformis f. sp. tritici PST-78.</title>
        <authorList>
            <consortium name="The Broad Institute Genome Sequencing Platform"/>
            <person name="Cuomo C."/>
            <person name="Hulbert S."/>
            <person name="Chen X."/>
            <person name="Walker B."/>
            <person name="Young S.K."/>
            <person name="Zeng Q."/>
            <person name="Gargeya S."/>
            <person name="Fitzgerald M."/>
            <person name="Haas B."/>
            <person name="Abouelleil A."/>
            <person name="Alvarado L."/>
            <person name="Arachchi H.M."/>
            <person name="Berlin A.M."/>
            <person name="Chapman S.B."/>
            <person name="Goldberg J."/>
            <person name="Griggs A."/>
            <person name="Gujja S."/>
            <person name="Hansen M."/>
            <person name="Howarth C."/>
            <person name="Imamovic A."/>
            <person name="Larimer J."/>
            <person name="McCowan C."/>
            <person name="Montmayeur A."/>
            <person name="Murphy C."/>
            <person name="Neiman D."/>
            <person name="Pearson M."/>
            <person name="Priest M."/>
            <person name="Roberts A."/>
            <person name="Saif S."/>
            <person name="Shea T."/>
            <person name="Sisk P."/>
            <person name="Sykes S."/>
            <person name="Wortman J."/>
            <person name="Nusbaum C."/>
            <person name="Birren B."/>
        </authorList>
    </citation>
    <scope>NUCLEOTIDE SEQUENCE [LARGE SCALE GENOMIC DNA]</scope>
    <source>
        <strain evidence="4">race PST-78</strain>
    </source>
</reference>
<dbReference type="EMBL" id="AJIL01000205">
    <property type="protein sequence ID" value="KNE91413.1"/>
    <property type="molecule type" value="Genomic_DNA"/>
</dbReference>
<evidence type="ECO:0000256" key="2">
    <source>
        <dbReference type="SAM" id="SignalP"/>
    </source>
</evidence>
<name>A0A0L0UWJ8_9BASI</name>
<proteinExistence type="predicted"/>
<feature type="compositionally biased region" description="Polar residues" evidence="1">
    <location>
        <begin position="63"/>
        <end position="87"/>
    </location>
</feature>
<evidence type="ECO:0000256" key="1">
    <source>
        <dbReference type="SAM" id="MobiDB-lite"/>
    </source>
</evidence>
<keyword evidence="4" id="KW-1185">Reference proteome</keyword>
<evidence type="ECO:0000313" key="4">
    <source>
        <dbReference type="Proteomes" id="UP000054564"/>
    </source>
</evidence>
<feature type="compositionally biased region" description="Basic and acidic residues" evidence="1">
    <location>
        <begin position="51"/>
        <end position="62"/>
    </location>
</feature>
<sequence>MRAVKRVLTEVGLVFFLSTFHLLLASHLQPLSIDEAELASHVHLGAQAQDVTKDGLSRERTATKTGASSLPASTDPSSNGRPTNLDTSAAPHAAAHKKLWPAKQPPNPSFTAISKVKMLVLDNYPVAKEKLHDVSPSVAWKYYQDGKERSVRLRNAEKMETYRKLRDEVAEAYQKAYLSSNHENPLDLVDLAEEYQWKLSIGPYQYRHRATEEVSNKSYLEDYLHKLRRRQSAIDEIKSVQKDWESLKISTELSQSEKDVMAEVSDFIQGLGDPGFVHKFWPAYDGMTLKVTSHIHKWPRDTFAKPHAYFPSDPRVDQFGDSIDWGEFARARAVQSTNQPAPKDTASGDHGVLTVEQVVQRLPPQEIDLETQIHHYAMIKRFELILRRLRGEATSHLKQAFKWRRATLLDTSNVRSQLQLIFRSEMKEDILWLDKNFHHVHWTTPSDLYDQLRGAPEDQVRMRATLDRNADSLSFLTERDKHALADASSNRHIFQETLDDIEHRVKMTPGEVITIRSIREHVATSTPLPVNRELIRLSFERGMISDQTRSELMLAHSREEFLRALGTKEDFRRALMSKFEADILRKLDTERKIRPEIEEEILDHAASLLAQAGADQLDRTARGLYATPAAFGRDSKYGFDEAMSVYERERLDNLSSGPLNPDTRVKAYIQARFCSAPYGKPEYDYTSTMDEFLSQIKVPQVGYHAKFPAMLHTSEPAFPKGSPNEVLAQKLKNFDERLSAIFLEPLKVGDSRLKDTPFERLTEQSMSNLNAVVKKIYMNRGRMNKLVDVELKWNDAIEQYEEFTISRNLEGIRNTMESVLETLQRHAKATMHLSTQATRQQHDNDIRSRLTRKTAADPWLYETID</sequence>
<dbReference type="AlphaFoldDB" id="A0A0L0UWJ8"/>
<gene>
    <name evidence="3" type="ORF">PSTG_15160</name>
</gene>
<evidence type="ECO:0000313" key="3">
    <source>
        <dbReference type="EMBL" id="KNE91413.1"/>
    </source>
</evidence>
<dbReference type="OrthoDB" id="10282903at2759"/>
<accession>A0A0L0UWJ8</accession>